<evidence type="ECO:0000313" key="17">
    <source>
        <dbReference type="Proteomes" id="UP000583929"/>
    </source>
</evidence>
<evidence type="ECO:0000256" key="3">
    <source>
        <dbReference type="ARBA" id="ARBA00022475"/>
    </source>
</evidence>
<feature type="domain" description="Leucine-rich repeat-containing N-terminal plant-type" evidence="14">
    <location>
        <begin position="51"/>
        <end position="80"/>
    </location>
</feature>
<keyword evidence="5" id="KW-0812">Transmembrane</keyword>
<evidence type="ECO:0000256" key="4">
    <source>
        <dbReference type="ARBA" id="ARBA00022614"/>
    </source>
</evidence>
<sequence>MDFLSLLVLMFLTLIVLLSHAQQPSCYDEERNALIHFNQSFKIDCDKVRSPYSDLILHPKTLSWGSNGTNCCSWEGVECDMLTGRVISLNLSSSCLYGSIHSNSTLFQLVHLQELDLHYNNFTFSPIPNAIGIFSELKILNLRSSFFQGQIPLEFSLLSKLSFLDLSYNVGGYELGDVLANLTSLRVLGLGNCGLYGPIPSSLGKLTKLNALNLKENDFIGTIPSSIQNLTQLFFVRLPSNQISGPIPSWFGNLTKLTYMNFDFNHLSGSFPPSLFQLNRLETLSLQGNDLTGTLQLDSFLKLRNIMIIDLRSPNTTLSNLKYLSLASCNLSKFPEFIAHQTNLHLLDLAYNSLFGQIPQNLMNSSIHSLEGIYLSNNLITGFHNHTTILPWSSLHLLELQDNLFRGQLPIPPSSVIHYDVSNNILSGEIPSVICNLSSILVLDLSNNNLSGDFPLCSGSGISDSLLVLNLRNNSFHGTVPLQCQHESELRMADFSNNHFQGKLQQPFTTCMNLEYLDFSFNQLSDVFPSWLGSFPRLKVILMRENKFHGVIGKPQNSTSEFQMLQIIDMSHNYFIGPLPYEYMFSWNSMKAFKMSNLTYMKAWENITFNSNAIGQAVTGYDYSTTIIWVECETKNLAEERIPDPNKNTFRKEIPSCSSSSRSLPNA</sequence>
<dbReference type="SMART" id="SM00369">
    <property type="entry name" value="LRR_TYP"/>
    <property type="match status" value="5"/>
</dbReference>
<dbReference type="GO" id="GO:0005886">
    <property type="term" value="C:plasma membrane"/>
    <property type="evidence" value="ECO:0007669"/>
    <property type="project" value="UniProtKB-SubCell"/>
</dbReference>
<keyword evidence="7" id="KW-0677">Repeat</keyword>
<dbReference type="SUPFAM" id="SSF52058">
    <property type="entry name" value="L domain-like"/>
    <property type="match status" value="2"/>
</dbReference>
<dbReference type="PANTHER" id="PTHR48061:SF12">
    <property type="entry name" value="DISEASE RESISTANCE LIKE PROTEIN"/>
    <property type="match status" value="1"/>
</dbReference>
<feature type="region of interest" description="Disordered" evidence="12">
    <location>
        <begin position="642"/>
        <end position="667"/>
    </location>
</feature>
<evidence type="ECO:0000313" key="16">
    <source>
        <dbReference type="EMBL" id="KAF4352714.1"/>
    </source>
</evidence>
<keyword evidence="9" id="KW-0472">Membrane</keyword>
<comment type="subcellular location">
    <subcellularLocation>
        <location evidence="1">Cell membrane</location>
        <topology evidence="1">Single-pass type I membrane protein</topology>
    </subcellularLocation>
</comment>
<feature type="compositionally biased region" description="Low complexity" evidence="12">
    <location>
        <begin position="656"/>
        <end position="667"/>
    </location>
</feature>
<evidence type="ECO:0000256" key="10">
    <source>
        <dbReference type="ARBA" id="ARBA00023170"/>
    </source>
</evidence>
<proteinExistence type="inferred from homology"/>
<dbReference type="InterPro" id="IPR003591">
    <property type="entry name" value="Leu-rich_rpt_typical-subtyp"/>
</dbReference>
<evidence type="ECO:0000259" key="15">
    <source>
        <dbReference type="Pfam" id="PF23598"/>
    </source>
</evidence>
<evidence type="ECO:0000256" key="6">
    <source>
        <dbReference type="ARBA" id="ARBA00022729"/>
    </source>
</evidence>
<dbReference type="Pfam" id="PF08263">
    <property type="entry name" value="LRRNT_2"/>
    <property type="match status" value="1"/>
</dbReference>
<keyword evidence="17" id="KW-1185">Reference proteome</keyword>
<evidence type="ECO:0000256" key="1">
    <source>
        <dbReference type="ARBA" id="ARBA00004251"/>
    </source>
</evidence>
<dbReference type="InterPro" id="IPR001611">
    <property type="entry name" value="Leu-rich_rpt"/>
</dbReference>
<reference evidence="16 17" key="1">
    <citation type="journal article" date="2020" name="bioRxiv">
        <title>Sequence and annotation of 42 cannabis genomes reveals extensive copy number variation in cannabinoid synthesis and pathogen resistance genes.</title>
        <authorList>
            <person name="Mckernan K.J."/>
            <person name="Helbert Y."/>
            <person name="Kane L.T."/>
            <person name="Ebling H."/>
            <person name="Zhang L."/>
            <person name="Liu B."/>
            <person name="Eaton Z."/>
            <person name="Mclaughlin S."/>
            <person name="Kingan S."/>
            <person name="Baybayan P."/>
            <person name="Concepcion G."/>
            <person name="Jordan M."/>
            <person name="Riva A."/>
            <person name="Barbazuk W."/>
            <person name="Harkins T."/>
        </authorList>
    </citation>
    <scope>NUCLEOTIDE SEQUENCE [LARGE SCALE GENOMIC DNA]</scope>
    <source>
        <strain evidence="17">cv. Jamaican Lion 4</strain>
        <tissue evidence="16">Leaf</tissue>
    </source>
</reference>
<dbReference type="InterPro" id="IPR013210">
    <property type="entry name" value="LRR_N_plant-typ"/>
</dbReference>
<feature type="domain" description="Disease resistance R13L4/SHOC-2-like LRR" evidence="15">
    <location>
        <begin position="179"/>
        <end position="350"/>
    </location>
</feature>
<evidence type="ECO:0000256" key="13">
    <source>
        <dbReference type="SAM" id="SignalP"/>
    </source>
</evidence>
<dbReference type="Pfam" id="PF00560">
    <property type="entry name" value="LRR_1"/>
    <property type="match status" value="3"/>
</dbReference>
<comment type="similarity">
    <text evidence="2">Belongs to the RLP family.</text>
</comment>
<dbReference type="PANTHER" id="PTHR48061">
    <property type="entry name" value="LEUCINE-RICH REPEAT RECEPTOR PROTEIN KINASE EMS1-LIKE-RELATED"/>
    <property type="match status" value="1"/>
</dbReference>
<evidence type="ECO:0008006" key="18">
    <source>
        <dbReference type="Google" id="ProtNLM"/>
    </source>
</evidence>
<keyword evidence="3" id="KW-1003">Cell membrane</keyword>
<evidence type="ECO:0000256" key="8">
    <source>
        <dbReference type="ARBA" id="ARBA00022989"/>
    </source>
</evidence>
<keyword evidence="11" id="KW-0325">Glycoprotein</keyword>
<dbReference type="Pfam" id="PF23598">
    <property type="entry name" value="LRR_14"/>
    <property type="match status" value="1"/>
</dbReference>
<comment type="caution">
    <text evidence="16">The sequence shown here is derived from an EMBL/GenBank/DDBJ whole genome shotgun (WGS) entry which is preliminary data.</text>
</comment>
<evidence type="ECO:0000256" key="11">
    <source>
        <dbReference type="ARBA" id="ARBA00023180"/>
    </source>
</evidence>
<dbReference type="Gene3D" id="3.80.10.10">
    <property type="entry name" value="Ribonuclease Inhibitor"/>
    <property type="match status" value="4"/>
</dbReference>
<evidence type="ECO:0000256" key="7">
    <source>
        <dbReference type="ARBA" id="ARBA00022737"/>
    </source>
</evidence>
<dbReference type="InterPro" id="IPR055414">
    <property type="entry name" value="LRR_R13L4/SHOC2-like"/>
</dbReference>
<dbReference type="AlphaFoldDB" id="A0A7J6E2S7"/>
<feature type="signal peptide" evidence="13">
    <location>
        <begin position="1"/>
        <end position="21"/>
    </location>
</feature>
<keyword evidence="8" id="KW-1133">Transmembrane helix</keyword>
<evidence type="ECO:0000259" key="14">
    <source>
        <dbReference type="Pfam" id="PF08263"/>
    </source>
</evidence>
<name>A0A7J6E2S7_CANSA</name>
<protein>
    <recommendedName>
        <fullName evidence="18">Leucine-rich repeat-containing N-terminal plant-type domain-containing protein</fullName>
    </recommendedName>
</protein>
<evidence type="ECO:0000256" key="12">
    <source>
        <dbReference type="SAM" id="MobiDB-lite"/>
    </source>
</evidence>
<feature type="compositionally biased region" description="Basic and acidic residues" evidence="12">
    <location>
        <begin position="642"/>
        <end position="654"/>
    </location>
</feature>
<evidence type="ECO:0000256" key="2">
    <source>
        <dbReference type="ARBA" id="ARBA00009592"/>
    </source>
</evidence>
<dbReference type="FunFam" id="3.80.10.10:FF:000095">
    <property type="entry name" value="LRR receptor-like serine/threonine-protein kinase GSO1"/>
    <property type="match status" value="1"/>
</dbReference>
<evidence type="ECO:0000256" key="5">
    <source>
        <dbReference type="ARBA" id="ARBA00022692"/>
    </source>
</evidence>
<accession>A0A7J6E2S7</accession>
<evidence type="ECO:0000256" key="9">
    <source>
        <dbReference type="ARBA" id="ARBA00023136"/>
    </source>
</evidence>
<organism evidence="16 17">
    <name type="scientific">Cannabis sativa</name>
    <name type="common">Hemp</name>
    <name type="synonym">Marijuana</name>
    <dbReference type="NCBI Taxonomy" id="3483"/>
    <lineage>
        <taxon>Eukaryota</taxon>
        <taxon>Viridiplantae</taxon>
        <taxon>Streptophyta</taxon>
        <taxon>Embryophyta</taxon>
        <taxon>Tracheophyta</taxon>
        <taxon>Spermatophyta</taxon>
        <taxon>Magnoliopsida</taxon>
        <taxon>eudicotyledons</taxon>
        <taxon>Gunneridae</taxon>
        <taxon>Pentapetalae</taxon>
        <taxon>rosids</taxon>
        <taxon>fabids</taxon>
        <taxon>Rosales</taxon>
        <taxon>Cannabaceae</taxon>
        <taxon>Cannabis</taxon>
    </lineage>
</organism>
<dbReference type="InterPro" id="IPR032675">
    <property type="entry name" value="LRR_dom_sf"/>
</dbReference>
<feature type="chain" id="PRO_5029609639" description="Leucine-rich repeat-containing N-terminal plant-type domain-containing protein" evidence="13">
    <location>
        <begin position="22"/>
        <end position="667"/>
    </location>
</feature>
<keyword evidence="10" id="KW-0675">Receptor</keyword>
<dbReference type="EMBL" id="JAATIQ010000522">
    <property type="protein sequence ID" value="KAF4352714.1"/>
    <property type="molecule type" value="Genomic_DNA"/>
</dbReference>
<gene>
    <name evidence="16" type="ORF">G4B88_009788</name>
</gene>
<keyword evidence="4" id="KW-0433">Leucine-rich repeat</keyword>
<keyword evidence="6 13" id="KW-0732">Signal</keyword>
<dbReference type="Proteomes" id="UP000583929">
    <property type="component" value="Unassembled WGS sequence"/>
</dbReference>
<dbReference type="InterPro" id="IPR046956">
    <property type="entry name" value="RLP23-like"/>
</dbReference>